<dbReference type="InterPro" id="IPR011032">
    <property type="entry name" value="GroES-like_sf"/>
</dbReference>
<name>A0A4U0UQJ8_9PEZI</name>
<keyword evidence="6" id="KW-0520">NAD</keyword>
<dbReference type="GO" id="GO:0004022">
    <property type="term" value="F:alcohol dehydrogenase (NAD+) activity"/>
    <property type="evidence" value="ECO:0007669"/>
    <property type="project" value="TreeGrafter"/>
</dbReference>
<evidence type="ECO:0000256" key="1">
    <source>
        <dbReference type="ARBA" id="ARBA00001947"/>
    </source>
</evidence>
<dbReference type="InterPro" id="IPR020843">
    <property type="entry name" value="ER"/>
</dbReference>
<evidence type="ECO:0000256" key="2">
    <source>
        <dbReference type="ARBA" id="ARBA00008072"/>
    </source>
</evidence>
<evidence type="ECO:0000256" key="6">
    <source>
        <dbReference type="ARBA" id="ARBA00023027"/>
    </source>
</evidence>
<keyword evidence="3" id="KW-0479">Metal-binding</keyword>
<dbReference type="InterPro" id="IPR013154">
    <property type="entry name" value="ADH-like_N"/>
</dbReference>
<dbReference type="PANTHER" id="PTHR42940">
    <property type="entry name" value="ALCOHOL DEHYDROGENASE 1-RELATED"/>
    <property type="match status" value="1"/>
</dbReference>
<dbReference type="EMBL" id="NAJP01000047">
    <property type="protein sequence ID" value="TKA38140.1"/>
    <property type="molecule type" value="Genomic_DNA"/>
</dbReference>
<dbReference type="GO" id="GO:0046872">
    <property type="term" value="F:metal ion binding"/>
    <property type="evidence" value="ECO:0007669"/>
    <property type="project" value="UniProtKB-KW"/>
</dbReference>
<dbReference type="AlphaFoldDB" id="A0A4U0UQJ8"/>
<dbReference type="Gene3D" id="3.90.180.10">
    <property type="entry name" value="Medium-chain alcohol dehydrogenases, catalytic domain"/>
    <property type="match status" value="1"/>
</dbReference>
<keyword evidence="4" id="KW-0862">Zinc</keyword>
<dbReference type="Gene3D" id="3.40.50.720">
    <property type="entry name" value="NAD(P)-binding Rossmann-like Domain"/>
    <property type="match status" value="1"/>
</dbReference>
<feature type="domain" description="Enoyl reductase (ER)" evidence="7">
    <location>
        <begin position="19"/>
        <end position="296"/>
    </location>
</feature>
<evidence type="ECO:0000313" key="8">
    <source>
        <dbReference type="EMBL" id="TKA38140.1"/>
    </source>
</evidence>
<evidence type="ECO:0000313" key="9">
    <source>
        <dbReference type="Proteomes" id="UP000310066"/>
    </source>
</evidence>
<proteinExistence type="inferred from homology"/>
<evidence type="ECO:0000256" key="4">
    <source>
        <dbReference type="ARBA" id="ARBA00022833"/>
    </source>
</evidence>
<dbReference type="Pfam" id="PF00107">
    <property type="entry name" value="ADH_zinc_N"/>
    <property type="match status" value="1"/>
</dbReference>
<dbReference type="InterPro" id="IPR013149">
    <property type="entry name" value="ADH-like_C"/>
</dbReference>
<reference evidence="8 9" key="1">
    <citation type="submission" date="2017-03" db="EMBL/GenBank/DDBJ databases">
        <title>Genomes of endolithic fungi from Antarctica.</title>
        <authorList>
            <person name="Coleine C."/>
            <person name="Masonjones S."/>
            <person name="Stajich J.E."/>
        </authorList>
    </citation>
    <scope>NUCLEOTIDE SEQUENCE [LARGE SCALE GENOMIC DNA]</scope>
    <source>
        <strain evidence="8 9">CCFEE 5311</strain>
    </source>
</reference>
<dbReference type="PANTHER" id="PTHR42940:SF8">
    <property type="entry name" value="VACUOLAR PROTEIN SORTING-ASSOCIATED PROTEIN 11"/>
    <property type="match status" value="1"/>
</dbReference>
<sequence>MAETTLPKEMKAQVLEAFNQPYALKTLPIPQLASNDDLLIKVDAASYCHTDAVLASGQMRPNPPSFPHISCHEFAGTIVSLSDSPSPAAKQYRVGQKVGAPGRAYHPCGTCFECLDTTRQDSDYVGYSVYCSNAGNNGISRNGGFSEYAVVDARQVALLPESITPVDAAPLMCAGITVFGALKRCNLSRGQSVGIIGAGGGLGHLGLQFATAMGLKTLGVDAADAPLQLAKSLGTGAEIIDARSQNAEALVQRLGKEADESNIANMGLDAVIVLPEAQSGFDFGMALLKHHGVCVVVSFPEAGFHVSARDLVFRDIRIIGSLVGGNGTLREMLEFAAEHGVKAVSKTFALAELNGLVEEYHKAAGGKLVVDMSV</sequence>
<dbReference type="Proteomes" id="UP000310066">
    <property type="component" value="Unassembled WGS sequence"/>
</dbReference>
<dbReference type="CDD" id="cd08297">
    <property type="entry name" value="CAD3"/>
    <property type="match status" value="1"/>
</dbReference>
<evidence type="ECO:0000256" key="3">
    <source>
        <dbReference type="ARBA" id="ARBA00022723"/>
    </source>
</evidence>
<dbReference type="SUPFAM" id="SSF50129">
    <property type="entry name" value="GroES-like"/>
    <property type="match status" value="1"/>
</dbReference>
<accession>A0A4U0UQJ8</accession>
<evidence type="ECO:0000256" key="5">
    <source>
        <dbReference type="ARBA" id="ARBA00023002"/>
    </source>
</evidence>
<dbReference type="FunFam" id="3.40.50.720:FF:000039">
    <property type="entry name" value="Alcohol dehydrogenase AdhP"/>
    <property type="match status" value="1"/>
</dbReference>
<dbReference type="Pfam" id="PF08240">
    <property type="entry name" value="ADH_N"/>
    <property type="match status" value="1"/>
</dbReference>
<keyword evidence="5" id="KW-0560">Oxidoreductase</keyword>
<dbReference type="GO" id="GO:0005737">
    <property type="term" value="C:cytoplasm"/>
    <property type="evidence" value="ECO:0007669"/>
    <property type="project" value="TreeGrafter"/>
</dbReference>
<gene>
    <name evidence="8" type="ORF">B0A54_11154</name>
</gene>
<protein>
    <recommendedName>
        <fullName evidence="7">Enoyl reductase (ER) domain-containing protein</fullName>
    </recommendedName>
</protein>
<dbReference type="SUPFAM" id="SSF51735">
    <property type="entry name" value="NAD(P)-binding Rossmann-fold domains"/>
    <property type="match status" value="1"/>
</dbReference>
<organism evidence="8 9">
    <name type="scientific">Friedmanniomyces endolithicus</name>
    <dbReference type="NCBI Taxonomy" id="329885"/>
    <lineage>
        <taxon>Eukaryota</taxon>
        <taxon>Fungi</taxon>
        <taxon>Dikarya</taxon>
        <taxon>Ascomycota</taxon>
        <taxon>Pezizomycotina</taxon>
        <taxon>Dothideomycetes</taxon>
        <taxon>Dothideomycetidae</taxon>
        <taxon>Mycosphaerellales</taxon>
        <taxon>Teratosphaeriaceae</taxon>
        <taxon>Friedmanniomyces</taxon>
    </lineage>
</organism>
<dbReference type="InterPro" id="IPR036291">
    <property type="entry name" value="NAD(P)-bd_dom_sf"/>
</dbReference>
<comment type="cofactor">
    <cofactor evidence="1">
        <name>Zn(2+)</name>
        <dbReference type="ChEBI" id="CHEBI:29105"/>
    </cofactor>
</comment>
<comment type="caution">
    <text evidence="8">The sequence shown here is derived from an EMBL/GenBank/DDBJ whole genome shotgun (WGS) entry which is preliminary data.</text>
</comment>
<dbReference type="OrthoDB" id="256333at2759"/>
<dbReference type="STRING" id="329885.A0A4U0UQJ8"/>
<evidence type="ECO:0000259" key="7">
    <source>
        <dbReference type="SMART" id="SM00829"/>
    </source>
</evidence>
<dbReference type="SMART" id="SM00829">
    <property type="entry name" value="PKS_ER"/>
    <property type="match status" value="1"/>
</dbReference>
<comment type="similarity">
    <text evidence="2">Belongs to the zinc-containing alcohol dehydrogenase family.</text>
</comment>